<keyword evidence="11 19" id="KW-0521">NADP</keyword>
<evidence type="ECO:0000256" key="6">
    <source>
        <dbReference type="ARBA" id="ARBA00015188"/>
    </source>
</evidence>
<evidence type="ECO:0000313" key="22">
    <source>
        <dbReference type="Proteomes" id="UP000823914"/>
    </source>
</evidence>
<dbReference type="GO" id="GO:0005829">
    <property type="term" value="C:cytosol"/>
    <property type="evidence" value="ECO:0007669"/>
    <property type="project" value="TreeGrafter"/>
</dbReference>
<evidence type="ECO:0000256" key="3">
    <source>
        <dbReference type="ARBA" id="ARBA00004496"/>
    </source>
</evidence>
<evidence type="ECO:0000256" key="14">
    <source>
        <dbReference type="ARBA" id="ARBA00023002"/>
    </source>
</evidence>
<evidence type="ECO:0000256" key="8">
    <source>
        <dbReference type="ARBA" id="ARBA00022618"/>
    </source>
</evidence>
<evidence type="ECO:0000256" key="5">
    <source>
        <dbReference type="ARBA" id="ARBA00012518"/>
    </source>
</evidence>
<dbReference type="GO" id="GO:0071949">
    <property type="term" value="F:FAD binding"/>
    <property type="evidence" value="ECO:0007669"/>
    <property type="project" value="InterPro"/>
</dbReference>
<dbReference type="EMBL" id="JAHLFV010000007">
    <property type="protein sequence ID" value="MBU3848996.1"/>
    <property type="molecule type" value="Genomic_DNA"/>
</dbReference>
<dbReference type="InterPro" id="IPR011601">
    <property type="entry name" value="MurB_C"/>
</dbReference>
<comment type="cofactor">
    <cofactor evidence="1 19">
        <name>FAD</name>
        <dbReference type="ChEBI" id="CHEBI:57692"/>
    </cofactor>
</comment>
<feature type="domain" description="FAD-binding PCMH-type" evidence="20">
    <location>
        <begin position="35"/>
        <end position="264"/>
    </location>
</feature>
<comment type="similarity">
    <text evidence="19">Belongs to the MurB family.</text>
</comment>
<protein>
    <recommendedName>
        <fullName evidence="6 19">UDP-N-acetylenolpyruvoylglucosamine reductase</fullName>
        <ecNumber evidence="5 19">1.3.1.98</ecNumber>
    </recommendedName>
    <alternativeName>
        <fullName evidence="17 19">UDP-N-acetylmuramate dehydrogenase</fullName>
    </alternativeName>
</protein>
<comment type="catalytic activity">
    <reaction evidence="18 19">
        <text>UDP-N-acetyl-alpha-D-muramate + NADP(+) = UDP-N-acetyl-3-O-(1-carboxyvinyl)-alpha-D-glucosamine + NADPH + H(+)</text>
        <dbReference type="Rhea" id="RHEA:12248"/>
        <dbReference type="ChEBI" id="CHEBI:15378"/>
        <dbReference type="ChEBI" id="CHEBI:57783"/>
        <dbReference type="ChEBI" id="CHEBI:58349"/>
        <dbReference type="ChEBI" id="CHEBI:68483"/>
        <dbReference type="ChEBI" id="CHEBI:70757"/>
        <dbReference type="EC" id="1.3.1.98"/>
    </reaction>
</comment>
<dbReference type="Gene3D" id="3.30.465.10">
    <property type="match status" value="1"/>
</dbReference>
<evidence type="ECO:0000256" key="1">
    <source>
        <dbReference type="ARBA" id="ARBA00001974"/>
    </source>
</evidence>
<reference evidence="21" key="2">
    <citation type="submission" date="2021-04" db="EMBL/GenBank/DDBJ databases">
        <authorList>
            <person name="Gilroy R."/>
        </authorList>
    </citation>
    <scope>NUCLEOTIDE SEQUENCE</scope>
    <source>
        <strain evidence="21">Gambia15-2214</strain>
    </source>
</reference>
<evidence type="ECO:0000256" key="2">
    <source>
        <dbReference type="ARBA" id="ARBA00003921"/>
    </source>
</evidence>
<dbReference type="InterPro" id="IPR016166">
    <property type="entry name" value="FAD-bd_PCMH"/>
</dbReference>
<dbReference type="EC" id="1.3.1.98" evidence="5 19"/>
<dbReference type="Proteomes" id="UP000823914">
    <property type="component" value="Unassembled WGS sequence"/>
</dbReference>
<evidence type="ECO:0000256" key="18">
    <source>
        <dbReference type="ARBA" id="ARBA00048914"/>
    </source>
</evidence>
<evidence type="ECO:0000256" key="11">
    <source>
        <dbReference type="ARBA" id="ARBA00022857"/>
    </source>
</evidence>
<accession>A0A9E2L1K9</accession>
<dbReference type="NCBIfam" id="TIGR00179">
    <property type="entry name" value="murB"/>
    <property type="match status" value="1"/>
</dbReference>
<keyword evidence="13 19" id="KW-0573">Peptidoglycan synthesis</keyword>
<dbReference type="Pfam" id="PF02873">
    <property type="entry name" value="MurB_C"/>
    <property type="match status" value="1"/>
</dbReference>
<dbReference type="Gene3D" id="3.30.43.10">
    <property type="entry name" value="Uridine Diphospho-n-acetylenolpyruvylglucosamine Reductase, domain 2"/>
    <property type="match status" value="1"/>
</dbReference>
<dbReference type="SUPFAM" id="SSF56176">
    <property type="entry name" value="FAD-binding/transporter-associated domain-like"/>
    <property type="match status" value="1"/>
</dbReference>
<evidence type="ECO:0000256" key="17">
    <source>
        <dbReference type="ARBA" id="ARBA00031026"/>
    </source>
</evidence>
<keyword evidence="15 19" id="KW-0131">Cell cycle</keyword>
<keyword evidence="10 19" id="KW-0274">FAD</keyword>
<comment type="subcellular location">
    <subcellularLocation>
        <location evidence="3 19">Cytoplasm</location>
    </subcellularLocation>
</comment>
<comment type="caution">
    <text evidence="21">The sequence shown here is derived from an EMBL/GenBank/DDBJ whole genome shotgun (WGS) entry which is preliminary data.</text>
</comment>
<sequence>MYNVRKIEENINMWGHFQGKILFDEDLAPRTTFKVGGKTPLFIEPENIDSFICALKALRKEHVPFFVLGGGSNIVVPDEGVTYPIISTGGLKSLTYDRQLQCVTCQAGVTIKELIDFCLAKGLGGVENFAGLPGTIGGAVFMNARCYDVSISDILISACYVDLDNPHNEIQQYIKKDVDWEYKVSPFQTFLKGNTVLSGTFTVKVLSGDKIGESQALCQKYIEDRRTKGHFSYPSAGSVFKNNRSFGMPSGKIVDEVGLRGMQIGGAQVAPWHGNFIINTGHATAKDILQLTNSIIDKVFEKKGWKLETEIIFLPKIIVSKNLS</sequence>
<comment type="function">
    <text evidence="2 19">Cell wall formation.</text>
</comment>
<keyword evidence="9 19" id="KW-0285">Flavoprotein</keyword>
<dbReference type="GO" id="GO:0008762">
    <property type="term" value="F:UDP-N-acetylmuramate dehydrogenase activity"/>
    <property type="evidence" value="ECO:0007669"/>
    <property type="project" value="UniProtKB-UniRule"/>
</dbReference>
<dbReference type="InterPro" id="IPR036635">
    <property type="entry name" value="MurB_C_sf"/>
</dbReference>
<keyword evidence="12 19" id="KW-0133">Cell shape</keyword>
<dbReference type="PANTHER" id="PTHR21071">
    <property type="entry name" value="UDP-N-ACETYLENOLPYRUVOYLGLUCOSAMINE REDUCTASE"/>
    <property type="match status" value="1"/>
</dbReference>
<keyword evidence="16 19" id="KW-0961">Cell wall biogenesis/degradation</keyword>
<dbReference type="InterPro" id="IPR006094">
    <property type="entry name" value="Oxid_FAD_bind_N"/>
</dbReference>
<evidence type="ECO:0000313" key="21">
    <source>
        <dbReference type="EMBL" id="MBU3848996.1"/>
    </source>
</evidence>
<dbReference type="InterPro" id="IPR016167">
    <property type="entry name" value="FAD-bd_PCMH_sub1"/>
</dbReference>
<organism evidence="21 22">
    <name type="scientific">Candidatus Treponema excrementipullorum</name>
    <dbReference type="NCBI Taxonomy" id="2838768"/>
    <lineage>
        <taxon>Bacteria</taxon>
        <taxon>Pseudomonadati</taxon>
        <taxon>Spirochaetota</taxon>
        <taxon>Spirochaetia</taxon>
        <taxon>Spirochaetales</taxon>
        <taxon>Treponemataceae</taxon>
        <taxon>Treponema</taxon>
    </lineage>
</organism>
<dbReference type="HAMAP" id="MF_00037">
    <property type="entry name" value="MurB"/>
    <property type="match status" value="1"/>
</dbReference>
<dbReference type="PROSITE" id="PS51387">
    <property type="entry name" value="FAD_PCMH"/>
    <property type="match status" value="1"/>
</dbReference>
<dbReference type="GO" id="GO:0071555">
    <property type="term" value="P:cell wall organization"/>
    <property type="evidence" value="ECO:0007669"/>
    <property type="project" value="UniProtKB-KW"/>
</dbReference>
<evidence type="ECO:0000256" key="4">
    <source>
        <dbReference type="ARBA" id="ARBA00004752"/>
    </source>
</evidence>
<gene>
    <name evidence="19 21" type="primary">murB</name>
    <name evidence="21" type="ORF">IAA16_00345</name>
</gene>
<dbReference type="AlphaFoldDB" id="A0A9E2L1K9"/>
<evidence type="ECO:0000256" key="12">
    <source>
        <dbReference type="ARBA" id="ARBA00022960"/>
    </source>
</evidence>
<dbReference type="InterPro" id="IPR003170">
    <property type="entry name" value="MurB"/>
</dbReference>
<dbReference type="GO" id="GO:0009252">
    <property type="term" value="P:peptidoglycan biosynthetic process"/>
    <property type="evidence" value="ECO:0007669"/>
    <property type="project" value="UniProtKB-UniRule"/>
</dbReference>
<dbReference type="GO" id="GO:0051301">
    <property type="term" value="P:cell division"/>
    <property type="evidence" value="ECO:0007669"/>
    <property type="project" value="UniProtKB-KW"/>
</dbReference>
<dbReference type="Gene3D" id="3.90.78.10">
    <property type="entry name" value="UDP-N-acetylenolpyruvoylglucosamine reductase, C-terminal domain"/>
    <property type="match status" value="1"/>
</dbReference>
<keyword evidence="7 19" id="KW-0963">Cytoplasm</keyword>
<comment type="pathway">
    <text evidence="4 19">Cell wall biogenesis; peptidoglycan biosynthesis.</text>
</comment>
<feature type="active site" evidence="19">
    <location>
        <position position="310"/>
    </location>
</feature>
<dbReference type="PANTHER" id="PTHR21071:SF4">
    <property type="entry name" value="UDP-N-ACETYLENOLPYRUVOYLGLUCOSAMINE REDUCTASE"/>
    <property type="match status" value="1"/>
</dbReference>
<comment type="caution">
    <text evidence="19">Lacks conserved residue(s) required for the propagation of feature annotation.</text>
</comment>
<evidence type="ECO:0000256" key="19">
    <source>
        <dbReference type="HAMAP-Rule" id="MF_00037"/>
    </source>
</evidence>
<keyword evidence="8 19" id="KW-0132">Cell division</keyword>
<dbReference type="InterPro" id="IPR036318">
    <property type="entry name" value="FAD-bd_PCMH-like_sf"/>
</dbReference>
<evidence type="ECO:0000256" key="15">
    <source>
        <dbReference type="ARBA" id="ARBA00023306"/>
    </source>
</evidence>
<dbReference type="Pfam" id="PF01565">
    <property type="entry name" value="FAD_binding_4"/>
    <property type="match status" value="1"/>
</dbReference>
<evidence type="ECO:0000256" key="7">
    <source>
        <dbReference type="ARBA" id="ARBA00022490"/>
    </source>
</evidence>
<proteinExistence type="inferred from homology"/>
<evidence type="ECO:0000256" key="16">
    <source>
        <dbReference type="ARBA" id="ARBA00023316"/>
    </source>
</evidence>
<dbReference type="InterPro" id="IPR016169">
    <property type="entry name" value="FAD-bd_PCMH_sub2"/>
</dbReference>
<feature type="active site" description="Proton donor" evidence="19">
    <location>
        <position position="238"/>
    </location>
</feature>
<reference evidence="21" key="1">
    <citation type="journal article" date="2021" name="PeerJ">
        <title>Extensive microbial diversity within the chicken gut microbiome revealed by metagenomics and culture.</title>
        <authorList>
            <person name="Gilroy R."/>
            <person name="Ravi A."/>
            <person name="Getino M."/>
            <person name="Pursley I."/>
            <person name="Horton D.L."/>
            <person name="Alikhan N.F."/>
            <person name="Baker D."/>
            <person name="Gharbi K."/>
            <person name="Hall N."/>
            <person name="Watson M."/>
            <person name="Adriaenssens E.M."/>
            <person name="Foster-Nyarko E."/>
            <person name="Jarju S."/>
            <person name="Secka A."/>
            <person name="Antonio M."/>
            <person name="Oren A."/>
            <person name="Chaudhuri R.R."/>
            <person name="La Ragione R."/>
            <person name="Hildebrand F."/>
            <person name="Pallen M.J."/>
        </authorList>
    </citation>
    <scope>NUCLEOTIDE SEQUENCE</scope>
    <source>
        <strain evidence="21">Gambia15-2214</strain>
    </source>
</reference>
<dbReference type="GO" id="GO:0008360">
    <property type="term" value="P:regulation of cell shape"/>
    <property type="evidence" value="ECO:0007669"/>
    <property type="project" value="UniProtKB-KW"/>
</dbReference>
<name>A0A9E2L1K9_9SPIR</name>
<evidence type="ECO:0000256" key="13">
    <source>
        <dbReference type="ARBA" id="ARBA00022984"/>
    </source>
</evidence>
<dbReference type="SUPFAM" id="SSF56194">
    <property type="entry name" value="Uridine diphospho-N-Acetylenolpyruvylglucosamine reductase, MurB, C-terminal domain"/>
    <property type="match status" value="1"/>
</dbReference>
<evidence type="ECO:0000259" key="20">
    <source>
        <dbReference type="PROSITE" id="PS51387"/>
    </source>
</evidence>
<keyword evidence="14 19" id="KW-0560">Oxidoreductase</keyword>
<evidence type="ECO:0000256" key="9">
    <source>
        <dbReference type="ARBA" id="ARBA00022630"/>
    </source>
</evidence>
<evidence type="ECO:0000256" key="10">
    <source>
        <dbReference type="ARBA" id="ARBA00022827"/>
    </source>
</evidence>